<evidence type="ECO:0000313" key="4">
    <source>
        <dbReference type="EMBL" id="EPE29905.1"/>
    </source>
</evidence>
<dbReference type="STRING" id="1116229.S3CWA2"/>
<gene>
    <name evidence="4" type="ORF">GLAREA_01065</name>
</gene>
<dbReference type="RefSeq" id="XP_008084014.1">
    <property type="nucleotide sequence ID" value="XM_008085823.1"/>
</dbReference>
<dbReference type="OMA" id="NILHHWC"/>
<dbReference type="InterPro" id="IPR036291">
    <property type="entry name" value="NAD(P)-bd_dom_sf"/>
</dbReference>
<dbReference type="PANTHER" id="PTHR24320">
    <property type="entry name" value="RETINOL DEHYDROGENASE"/>
    <property type="match status" value="1"/>
</dbReference>
<feature type="transmembrane region" description="Helical" evidence="3">
    <location>
        <begin position="263"/>
        <end position="280"/>
    </location>
</feature>
<keyword evidence="2" id="KW-0560">Oxidoreductase</keyword>
<dbReference type="EMBL" id="KE145367">
    <property type="protein sequence ID" value="EPE29905.1"/>
    <property type="molecule type" value="Genomic_DNA"/>
</dbReference>
<reference evidence="4 5" key="1">
    <citation type="journal article" date="2013" name="BMC Genomics">
        <title>Genomics-driven discovery of the pneumocandin biosynthetic gene cluster in the fungus Glarea lozoyensis.</title>
        <authorList>
            <person name="Chen L."/>
            <person name="Yue Q."/>
            <person name="Zhang X."/>
            <person name="Xiang M."/>
            <person name="Wang C."/>
            <person name="Li S."/>
            <person name="Che Y."/>
            <person name="Ortiz-Lopez F.J."/>
            <person name="Bills G.F."/>
            <person name="Liu X."/>
            <person name="An Z."/>
        </authorList>
    </citation>
    <scope>NUCLEOTIDE SEQUENCE [LARGE SCALE GENOMIC DNA]</scope>
    <source>
        <strain evidence="5">ATCC 20868 / MF5171</strain>
    </source>
</reference>
<dbReference type="Proteomes" id="UP000016922">
    <property type="component" value="Unassembled WGS sequence"/>
</dbReference>
<organism evidence="4 5">
    <name type="scientific">Glarea lozoyensis (strain ATCC 20868 / MF5171)</name>
    <dbReference type="NCBI Taxonomy" id="1116229"/>
    <lineage>
        <taxon>Eukaryota</taxon>
        <taxon>Fungi</taxon>
        <taxon>Dikarya</taxon>
        <taxon>Ascomycota</taxon>
        <taxon>Pezizomycotina</taxon>
        <taxon>Leotiomycetes</taxon>
        <taxon>Helotiales</taxon>
        <taxon>Helotiaceae</taxon>
        <taxon>Glarea</taxon>
    </lineage>
</organism>
<dbReference type="GO" id="GO:0016491">
    <property type="term" value="F:oxidoreductase activity"/>
    <property type="evidence" value="ECO:0007669"/>
    <property type="project" value="UniProtKB-KW"/>
</dbReference>
<keyword evidence="5" id="KW-1185">Reference proteome</keyword>
<name>S3CWA2_GLAL2</name>
<sequence length="289" mass="31923">MKEHISEKVVFGKDTTGAEVAERFRDGIQGRCFLITGVSPNSLGTQLAHILANHAPSHILLASRTPSNLQEVKNTILSQHPHLSIQTFILDLSSLSSVRTAASEIIEYLKKKRTGIDVMFNNAGINISTRHLSPEGHELQFATNVLGPYLLTKLLLPFLTTSSSPYQTRVVNTSSEAHRISPIRFSDLRQEPGRFWDVPLEEMPRKGLPEGMLRGRDGRDGGAVVDGGYEGNVGYGMSKTGNILHVLRLRGMGVGAWSVNPGSSYPLILLFFLLTFLGFGRRNEMIWWG</sequence>
<comment type="similarity">
    <text evidence="1">Belongs to the short-chain dehydrogenases/reductases (SDR) family.</text>
</comment>
<dbReference type="AlphaFoldDB" id="S3CWA2"/>
<evidence type="ECO:0000256" key="3">
    <source>
        <dbReference type="SAM" id="Phobius"/>
    </source>
</evidence>
<evidence type="ECO:0000256" key="1">
    <source>
        <dbReference type="ARBA" id="ARBA00006484"/>
    </source>
</evidence>
<dbReference type="SUPFAM" id="SSF51735">
    <property type="entry name" value="NAD(P)-binding Rossmann-fold domains"/>
    <property type="match status" value="1"/>
</dbReference>
<dbReference type="eggNOG" id="KOG1208">
    <property type="taxonomic scope" value="Eukaryota"/>
</dbReference>
<dbReference type="Pfam" id="PF00106">
    <property type="entry name" value="adh_short"/>
    <property type="match status" value="1"/>
</dbReference>
<evidence type="ECO:0000256" key="2">
    <source>
        <dbReference type="ARBA" id="ARBA00023002"/>
    </source>
</evidence>
<dbReference type="Gene3D" id="3.40.50.720">
    <property type="entry name" value="NAD(P)-binding Rossmann-like Domain"/>
    <property type="match status" value="1"/>
</dbReference>
<dbReference type="InterPro" id="IPR002347">
    <property type="entry name" value="SDR_fam"/>
</dbReference>
<protein>
    <submittedName>
        <fullName evidence="4">NAD(P)-binding Rossmann-fold containing protein</fullName>
    </submittedName>
</protein>
<dbReference type="OrthoDB" id="191139at2759"/>
<keyword evidence="3" id="KW-0472">Membrane</keyword>
<keyword evidence="3" id="KW-1133">Transmembrane helix</keyword>
<proteinExistence type="inferred from homology"/>
<dbReference type="PANTHER" id="PTHR24320:SF283">
    <property type="entry name" value="RETINOL DEHYDROGENASE 11"/>
    <property type="match status" value="1"/>
</dbReference>
<dbReference type="GeneID" id="19460123"/>
<evidence type="ECO:0000313" key="5">
    <source>
        <dbReference type="Proteomes" id="UP000016922"/>
    </source>
</evidence>
<accession>S3CWA2</accession>
<keyword evidence="3" id="KW-0812">Transmembrane</keyword>
<dbReference type="HOGENOM" id="CLU_010194_44_0_1"/>
<dbReference type="KEGG" id="glz:GLAREA_01065"/>